<protein>
    <recommendedName>
        <fullName evidence="11">Integrase catalytic domain-containing protein</fullName>
    </recommendedName>
</protein>
<keyword evidence="4" id="KW-0255">Endonuclease</keyword>
<dbReference type="PANTHER" id="PTHR37984">
    <property type="entry name" value="PROTEIN CBG26694"/>
    <property type="match status" value="1"/>
</dbReference>
<evidence type="ECO:0000259" key="7">
    <source>
        <dbReference type="Pfam" id="PF17917"/>
    </source>
</evidence>
<accession>A0A9Q3HWY6</accession>
<sequence length="353" mass="41056">MECLCLVWALEKLHYYLDGTVFDVITDCNAVKSLLNMKTPNIHMLRWQIAIQEYRGNMTIVHKSGNIHKNADGLSRWALANTPENPAWVPLESHHIEGICVTDIGTEFFNQVKEIYKIDKNFHILSQLLMKDCKDLSLSSKLDEIWKKAYDEGRFHLLDGILYHRTKNTCVMALKDRTLTNTIFHECHDGVSAGNLSEDRTLERVKTCSLWPNWKKDVAEYCQTCDKCQKANRATGKIFGMIIQIQEPKSPWEIVHMDWVRELPPGGDRSYNAFLVLVDRYRKTPMFLAFHKDNTAMDTAIMIWNKFISHTVLFQNIISDRDPKFTSVLWTNLHNLFGTIYHSQQLTILKLMF</sequence>
<evidence type="ECO:0000313" key="10">
    <source>
        <dbReference type="Proteomes" id="UP000765509"/>
    </source>
</evidence>
<proteinExistence type="predicted"/>
<dbReference type="Proteomes" id="UP000765509">
    <property type="component" value="Unassembled WGS sequence"/>
</dbReference>
<dbReference type="Gene3D" id="3.30.420.10">
    <property type="entry name" value="Ribonuclease H-like superfamily/Ribonuclease H"/>
    <property type="match status" value="1"/>
</dbReference>
<evidence type="ECO:0000256" key="1">
    <source>
        <dbReference type="ARBA" id="ARBA00022679"/>
    </source>
</evidence>
<keyword evidence="10" id="KW-1185">Reference proteome</keyword>
<evidence type="ECO:0000256" key="5">
    <source>
        <dbReference type="ARBA" id="ARBA00022801"/>
    </source>
</evidence>
<comment type="caution">
    <text evidence="9">The sequence shown here is derived from an EMBL/GenBank/DDBJ whole genome shotgun (WGS) entry which is preliminary data.</text>
</comment>
<dbReference type="InterPro" id="IPR041373">
    <property type="entry name" value="RT_RNaseH"/>
</dbReference>
<dbReference type="SUPFAM" id="SSF56672">
    <property type="entry name" value="DNA/RNA polymerases"/>
    <property type="match status" value="1"/>
</dbReference>
<evidence type="ECO:0000313" key="9">
    <source>
        <dbReference type="EMBL" id="MBW0521111.1"/>
    </source>
</evidence>
<dbReference type="Pfam" id="PF17921">
    <property type="entry name" value="Integrase_H2C2"/>
    <property type="match status" value="1"/>
</dbReference>
<dbReference type="OrthoDB" id="2518859at2759"/>
<keyword evidence="5" id="KW-0378">Hydrolase</keyword>
<dbReference type="InterPro" id="IPR036397">
    <property type="entry name" value="RNaseH_sf"/>
</dbReference>
<keyword evidence="6" id="KW-0695">RNA-directed DNA polymerase</keyword>
<gene>
    <name evidence="9" type="ORF">O181_060826</name>
</gene>
<dbReference type="GO" id="GO:0016787">
    <property type="term" value="F:hydrolase activity"/>
    <property type="evidence" value="ECO:0007669"/>
    <property type="project" value="UniProtKB-KW"/>
</dbReference>
<dbReference type="GO" id="GO:0004519">
    <property type="term" value="F:endonuclease activity"/>
    <property type="evidence" value="ECO:0007669"/>
    <property type="project" value="UniProtKB-KW"/>
</dbReference>
<dbReference type="InterPro" id="IPR041588">
    <property type="entry name" value="Integrase_H2C2"/>
</dbReference>
<dbReference type="InterPro" id="IPR050951">
    <property type="entry name" value="Retrovirus_Pol_polyprotein"/>
</dbReference>
<dbReference type="InterPro" id="IPR043502">
    <property type="entry name" value="DNA/RNA_pol_sf"/>
</dbReference>
<dbReference type="EMBL" id="AVOT02028590">
    <property type="protein sequence ID" value="MBW0521111.1"/>
    <property type="molecule type" value="Genomic_DNA"/>
</dbReference>
<dbReference type="Pfam" id="PF17917">
    <property type="entry name" value="RT_RNaseH"/>
    <property type="match status" value="1"/>
</dbReference>
<name>A0A9Q3HWY6_9BASI</name>
<feature type="domain" description="Reverse transcriptase RNase H-like" evidence="7">
    <location>
        <begin position="2"/>
        <end position="54"/>
    </location>
</feature>
<dbReference type="GO" id="GO:0003676">
    <property type="term" value="F:nucleic acid binding"/>
    <property type="evidence" value="ECO:0007669"/>
    <property type="project" value="InterPro"/>
</dbReference>
<evidence type="ECO:0000256" key="3">
    <source>
        <dbReference type="ARBA" id="ARBA00022722"/>
    </source>
</evidence>
<dbReference type="AlphaFoldDB" id="A0A9Q3HWY6"/>
<dbReference type="SUPFAM" id="SSF53098">
    <property type="entry name" value="Ribonuclease H-like"/>
    <property type="match status" value="1"/>
</dbReference>
<evidence type="ECO:0000256" key="6">
    <source>
        <dbReference type="ARBA" id="ARBA00022918"/>
    </source>
</evidence>
<reference evidence="9" key="1">
    <citation type="submission" date="2021-03" db="EMBL/GenBank/DDBJ databases">
        <title>Draft genome sequence of rust myrtle Austropuccinia psidii MF-1, a brazilian biotype.</title>
        <authorList>
            <person name="Quecine M.C."/>
            <person name="Pachon D.M.R."/>
            <person name="Bonatelli M.L."/>
            <person name="Correr F.H."/>
            <person name="Franceschini L.M."/>
            <person name="Leite T.F."/>
            <person name="Margarido G.R.A."/>
            <person name="Almeida C.A."/>
            <person name="Ferrarezi J.A."/>
            <person name="Labate C.A."/>
        </authorList>
    </citation>
    <scope>NUCLEOTIDE SEQUENCE</scope>
    <source>
        <strain evidence="9">MF-1</strain>
    </source>
</reference>
<evidence type="ECO:0008006" key="11">
    <source>
        <dbReference type="Google" id="ProtNLM"/>
    </source>
</evidence>
<evidence type="ECO:0000256" key="2">
    <source>
        <dbReference type="ARBA" id="ARBA00022695"/>
    </source>
</evidence>
<dbReference type="Gene3D" id="1.10.340.70">
    <property type="match status" value="1"/>
</dbReference>
<evidence type="ECO:0000256" key="4">
    <source>
        <dbReference type="ARBA" id="ARBA00022759"/>
    </source>
</evidence>
<dbReference type="InterPro" id="IPR012337">
    <property type="entry name" value="RNaseH-like_sf"/>
</dbReference>
<keyword evidence="1" id="KW-0808">Transferase</keyword>
<feature type="domain" description="Integrase zinc-binding" evidence="8">
    <location>
        <begin position="176"/>
        <end position="233"/>
    </location>
</feature>
<keyword evidence="3" id="KW-0540">Nuclease</keyword>
<dbReference type="PANTHER" id="PTHR37984:SF5">
    <property type="entry name" value="PROTEIN NYNRIN-LIKE"/>
    <property type="match status" value="1"/>
</dbReference>
<dbReference type="GO" id="GO:0003964">
    <property type="term" value="F:RNA-directed DNA polymerase activity"/>
    <property type="evidence" value="ECO:0007669"/>
    <property type="project" value="UniProtKB-KW"/>
</dbReference>
<keyword evidence="2" id="KW-0548">Nucleotidyltransferase</keyword>
<evidence type="ECO:0000259" key="8">
    <source>
        <dbReference type="Pfam" id="PF17921"/>
    </source>
</evidence>
<organism evidence="9 10">
    <name type="scientific">Austropuccinia psidii MF-1</name>
    <dbReference type="NCBI Taxonomy" id="1389203"/>
    <lineage>
        <taxon>Eukaryota</taxon>
        <taxon>Fungi</taxon>
        <taxon>Dikarya</taxon>
        <taxon>Basidiomycota</taxon>
        <taxon>Pucciniomycotina</taxon>
        <taxon>Pucciniomycetes</taxon>
        <taxon>Pucciniales</taxon>
        <taxon>Sphaerophragmiaceae</taxon>
        <taxon>Austropuccinia</taxon>
    </lineage>
</organism>